<proteinExistence type="predicted"/>
<evidence type="ECO:0000256" key="2">
    <source>
        <dbReference type="ARBA" id="ARBA00022475"/>
    </source>
</evidence>
<reference evidence="10 11" key="1">
    <citation type="submission" date="2012-06" db="EMBL/GenBank/DDBJ databases">
        <title>Finished chromosome of genome of Microcoleus sp. PCC 7113.</title>
        <authorList>
            <consortium name="US DOE Joint Genome Institute"/>
            <person name="Gugger M."/>
            <person name="Coursin T."/>
            <person name="Rippka R."/>
            <person name="Tandeau De Marsac N."/>
            <person name="Huntemann M."/>
            <person name="Wei C.-L."/>
            <person name="Han J."/>
            <person name="Detter J.C."/>
            <person name="Han C."/>
            <person name="Tapia R."/>
            <person name="Chen A."/>
            <person name="Kyrpides N."/>
            <person name="Mavromatis K."/>
            <person name="Markowitz V."/>
            <person name="Szeto E."/>
            <person name="Ivanova N."/>
            <person name="Pagani I."/>
            <person name="Pati A."/>
            <person name="Goodwin L."/>
            <person name="Nordberg H.P."/>
            <person name="Cantor M.N."/>
            <person name="Hua S.X."/>
            <person name="Woyke T."/>
            <person name="Kerfeld C.A."/>
        </authorList>
    </citation>
    <scope>NUCLEOTIDE SEQUENCE [LARGE SCALE GENOMIC DNA]</scope>
    <source>
        <strain evidence="10 11">PCC 7113</strain>
    </source>
</reference>
<evidence type="ECO:0000256" key="8">
    <source>
        <dbReference type="SAM" id="Phobius"/>
    </source>
</evidence>
<dbReference type="STRING" id="1173027.Mic7113_5062"/>
<dbReference type="InterPro" id="IPR022346">
    <property type="entry name" value="T2SS_GspH"/>
</dbReference>
<dbReference type="InterPro" id="IPR045584">
    <property type="entry name" value="Pilin-like"/>
</dbReference>
<keyword evidence="5 8" id="KW-0812">Transmembrane</keyword>
<dbReference type="eggNOG" id="COG2165">
    <property type="taxonomic scope" value="Bacteria"/>
</dbReference>
<dbReference type="OrthoDB" id="468456at2"/>
<dbReference type="Gene3D" id="3.30.700.10">
    <property type="entry name" value="Glycoprotein, Type 4 Pilin"/>
    <property type="match status" value="1"/>
</dbReference>
<dbReference type="EMBL" id="CP003630">
    <property type="protein sequence ID" value="AFZ20719.1"/>
    <property type="molecule type" value="Genomic_DNA"/>
</dbReference>
<dbReference type="GO" id="GO:0005886">
    <property type="term" value="C:plasma membrane"/>
    <property type="evidence" value="ECO:0007669"/>
    <property type="project" value="UniProtKB-SubCell"/>
</dbReference>
<dbReference type="SUPFAM" id="SSF54523">
    <property type="entry name" value="Pili subunits"/>
    <property type="match status" value="1"/>
</dbReference>
<dbReference type="PROSITE" id="PS00409">
    <property type="entry name" value="PROKAR_NTER_METHYL"/>
    <property type="match status" value="1"/>
</dbReference>
<feature type="transmembrane region" description="Helical" evidence="8">
    <location>
        <begin position="20"/>
        <end position="43"/>
    </location>
</feature>
<evidence type="ECO:0000256" key="7">
    <source>
        <dbReference type="ARBA" id="ARBA00023136"/>
    </source>
</evidence>
<evidence type="ECO:0000256" key="3">
    <source>
        <dbReference type="ARBA" id="ARBA00022481"/>
    </source>
</evidence>
<feature type="domain" description="General secretion pathway GspH" evidence="9">
    <location>
        <begin position="56"/>
        <end position="176"/>
    </location>
</feature>
<dbReference type="AlphaFoldDB" id="K9WLR5"/>
<evidence type="ECO:0000256" key="5">
    <source>
        <dbReference type="ARBA" id="ARBA00022692"/>
    </source>
</evidence>
<evidence type="ECO:0000256" key="4">
    <source>
        <dbReference type="ARBA" id="ARBA00022519"/>
    </source>
</evidence>
<comment type="subcellular location">
    <subcellularLocation>
        <location evidence="1">Cell inner membrane</location>
        <topology evidence="1">Single-pass membrane protein</topology>
    </subcellularLocation>
</comment>
<evidence type="ECO:0000259" key="9">
    <source>
        <dbReference type="Pfam" id="PF12019"/>
    </source>
</evidence>
<name>K9WLR5_9CYAN</name>
<evidence type="ECO:0000256" key="6">
    <source>
        <dbReference type="ARBA" id="ARBA00022989"/>
    </source>
</evidence>
<dbReference type="Pfam" id="PF07963">
    <property type="entry name" value="N_methyl"/>
    <property type="match status" value="1"/>
</dbReference>
<dbReference type="Pfam" id="PF12019">
    <property type="entry name" value="GspH"/>
    <property type="match status" value="1"/>
</dbReference>
<accession>K9WLR5</accession>
<keyword evidence="2" id="KW-1003">Cell membrane</keyword>
<dbReference type="GO" id="GO:0015627">
    <property type="term" value="C:type II protein secretion system complex"/>
    <property type="evidence" value="ECO:0007669"/>
    <property type="project" value="InterPro"/>
</dbReference>
<dbReference type="KEGG" id="mic:Mic7113_5062"/>
<dbReference type="RefSeq" id="WP_015184852.1">
    <property type="nucleotide sequence ID" value="NC_019738.1"/>
</dbReference>
<keyword evidence="4" id="KW-0997">Cell inner membrane</keyword>
<protein>
    <submittedName>
        <fullName evidence="10">Prepilin-type N-terminal cleavage/methylation domain-containing protein</fullName>
    </submittedName>
</protein>
<gene>
    <name evidence="10" type="ORF">Mic7113_5062</name>
</gene>
<dbReference type="HOGENOM" id="CLU_104622_1_0_3"/>
<dbReference type="GO" id="GO:0015628">
    <property type="term" value="P:protein secretion by the type II secretion system"/>
    <property type="evidence" value="ECO:0007669"/>
    <property type="project" value="InterPro"/>
</dbReference>
<keyword evidence="11" id="KW-1185">Reference proteome</keyword>
<evidence type="ECO:0000313" key="10">
    <source>
        <dbReference type="EMBL" id="AFZ20719.1"/>
    </source>
</evidence>
<dbReference type="Proteomes" id="UP000010471">
    <property type="component" value="Chromosome"/>
</dbReference>
<evidence type="ECO:0000313" key="11">
    <source>
        <dbReference type="Proteomes" id="UP000010471"/>
    </source>
</evidence>
<dbReference type="InterPro" id="IPR012902">
    <property type="entry name" value="N_methyl_site"/>
</dbReference>
<sequence>MGLNHSVNRQPLSSSTAGFTLLETIIVVSIIGILSGIAAPNWFNFINRQRLNTGQNQVYQAMQQARSQAMLQKVTWQVSFRQAPVGSQQVVQWSLHQANITPAANSWQNLDSNIRLDDETTLPNSKGVRRVRFNYYGCPVYQINDECGQTSILSKGRLTLSAQKGGKIKRCVIVSTLLGAVRTAKENPKKKDGKYCY</sequence>
<dbReference type="NCBIfam" id="TIGR02532">
    <property type="entry name" value="IV_pilin_GFxxxE"/>
    <property type="match status" value="1"/>
</dbReference>
<organism evidence="10 11">
    <name type="scientific">Allocoleopsis franciscana PCC 7113</name>
    <dbReference type="NCBI Taxonomy" id="1173027"/>
    <lineage>
        <taxon>Bacteria</taxon>
        <taxon>Bacillati</taxon>
        <taxon>Cyanobacteriota</taxon>
        <taxon>Cyanophyceae</taxon>
        <taxon>Coleofasciculales</taxon>
        <taxon>Coleofasciculaceae</taxon>
        <taxon>Allocoleopsis</taxon>
        <taxon>Allocoleopsis franciscana</taxon>
    </lineage>
</organism>
<keyword evidence="7 8" id="KW-0472">Membrane</keyword>
<keyword evidence="3" id="KW-0488">Methylation</keyword>
<keyword evidence="6 8" id="KW-1133">Transmembrane helix</keyword>
<evidence type="ECO:0000256" key="1">
    <source>
        <dbReference type="ARBA" id="ARBA00004377"/>
    </source>
</evidence>